<dbReference type="InterPro" id="IPR041698">
    <property type="entry name" value="Methyltransf_25"/>
</dbReference>
<accession>A0A6N9Q4Q6</accession>
<dbReference type="InterPro" id="IPR029063">
    <property type="entry name" value="SAM-dependent_MTases_sf"/>
</dbReference>
<name>A0A6N9Q4Q6_9BACL</name>
<protein>
    <submittedName>
        <fullName evidence="3">Class I SAM-dependent methyltransferase</fullName>
    </submittedName>
</protein>
<evidence type="ECO:0000256" key="1">
    <source>
        <dbReference type="ARBA" id="ARBA00022679"/>
    </source>
</evidence>
<dbReference type="SUPFAM" id="SSF53335">
    <property type="entry name" value="S-adenosyl-L-methionine-dependent methyltransferases"/>
    <property type="match status" value="1"/>
</dbReference>
<keyword evidence="1 3" id="KW-0808">Transferase</keyword>
<dbReference type="OrthoDB" id="9804312at2"/>
<evidence type="ECO:0000259" key="2">
    <source>
        <dbReference type="Pfam" id="PF13649"/>
    </source>
</evidence>
<dbReference type="Proteomes" id="UP000448943">
    <property type="component" value="Unassembled WGS sequence"/>
</dbReference>
<evidence type="ECO:0000313" key="4">
    <source>
        <dbReference type="Proteomes" id="UP000448943"/>
    </source>
</evidence>
<evidence type="ECO:0000313" key="3">
    <source>
        <dbReference type="EMBL" id="NBI29816.1"/>
    </source>
</evidence>
<dbReference type="AlphaFoldDB" id="A0A6N9Q4Q6"/>
<keyword evidence="4" id="KW-1185">Reference proteome</keyword>
<dbReference type="Gene3D" id="2.20.25.110">
    <property type="entry name" value="S-adenosyl-L-methionine-dependent methyltransferases"/>
    <property type="match status" value="1"/>
</dbReference>
<gene>
    <name evidence="3" type="ORF">ERL59_12695</name>
</gene>
<feature type="domain" description="Methyltransferase" evidence="2">
    <location>
        <begin position="47"/>
        <end position="139"/>
    </location>
</feature>
<dbReference type="GO" id="GO:0032259">
    <property type="term" value="P:methylation"/>
    <property type="evidence" value="ECO:0007669"/>
    <property type="project" value="UniProtKB-KW"/>
</dbReference>
<proteinExistence type="predicted"/>
<reference evidence="3 4" key="1">
    <citation type="submission" date="2019-01" db="EMBL/GenBank/DDBJ databases">
        <title>Chengkuizengella sp. nov., isolated from deep-sea sediment of East Pacific Ocean.</title>
        <authorList>
            <person name="Yang J."/>
            <person name="Lai Q."/>
            <person name="Shao Z."/>
        </authorList>
    </citation>
    <scope>NUCLEOTIDE SEQUENCE [LARGE SCALE GENOMIC DNA]</scope>
    <source>
        <strain evidence="3 4">YPA3-1-1</strain>
    </source>
</reference>
<comment type="caution">
    <text evidence="3">The sequence shown here is derived from an EMBL/GenBank/DDBJ whole genome shotgun (WGS) entry which is preliminary data.</text>
</comment>
<dbReference type="EMBL" id="SIJB01000028">
    <property type="protein sequence ID" value="NBI29816.1"/>
    <property type="molecule type" value="Genomic_DNA"/>
</dbReference>
<dbReference type="Gene3D" id="3.40.50.150">
    <property type="entry name" value="Vaccinia Virus protein VP39"/>
    <property type="match status" value="1"/>
</dbReference>
<dbReference type="PANTHER" id="PTHR43861">
    <property type="entry name" value="TRANS-ACONITATE 2-METHYLTRANSFERASE-RELATED"/>
    <property type="match status" value="1"/>
</dbReference>
<dbReference type="Pfam" id="PF13649">
    <property type="entry name" value="Methyltransf_25"/>
    <property type="match status" value="1"/>
</dbReference>
<dbReference type="CDD" id="cd02440">
    <property type="entry name" value="AdoMet_MTases"/>
    <property type="match status" value="1"/>
</dbReference>
<dbReference type="GO" id="GO:0008168">
    <property type="term" value="F:methyltransferase activity"/>
    <property type="evidence" value="ECO:0007669"/>
    <property type="project" value="UniProtKB-KW"/>
</dbReference>
<organism evidence="3 4">
    <name type="scientific">Chengkuizengella marina</name>
    <dbReference type="NCBI Taxonomy" id="2507566"/>
    <lineage>
        <taxon>Bacteria</taxon>
        <taxon>Bacillati</taxon>
        <taxon>Bacillota</taxon>
        <taxon>Bacilli</taxon>
        <taxon>Bacillales</taxon>
        <taxon>Paenibacillaceae</taxon>
        <taxon>Chengkuizengella</taxon>
    </lineage>
</organism>
<keyword evidence="3" id="KW-0489">Methyltransferase</keyword>
<sequence length="245" mass="28437">MSNNNEWKHFFGAAYQKFSQYILTEDRTKVEVENIEKILDLQPNFKILDLGCGSGRITIPLAHKGYHLTGFDGSNYSLNIARNNAGNLPITWIESQIKDLDSEHKYDAILSIGTAFGYVDDHEDKQTMEKIYHMLNQGGKLLIDTENRDFMLHQYSENAWNEMGDQIVWSKRKFNPLNSRWREEISWNEDDNIESSILNVRIYSAHELINLLETIGFKVQKLYGSLKLDDFHMRSSRIVIVAGKE</sequence>
<dbReference type="RefSeq" id="WP_160646626.1">
    <property type="nucleotide sequence ID" value="NZ_SIJB01000028.1"/>
</dbReference>